<protein>
    <submittedName>
        <fullName evidence="2">Uncharacterized protein</fullName>
    </submittedName>
</protein>
<feature type="compositionally biased region" description="Basic and acidic residues" evidence="1">
    <location>
        <begin position="33"/>
        <end position="73"/>
    </location>
</feature>
<proteinExistence type="predicted"/>
<feature type="compositionally biased region" description="Basic and acidic residues" evidence="1">
    <location>
        <begin position="220"/>
        <end position="232"/>
    </location>
</feature>
<comment type="caution">
    <text evidence="2">The sequence shown here is derived from an EMBL/GenBank/DDBJ whole genome shotgun (WGS) entry which is preliminary data.</text>
</comment>
<dbReference type="Proteomes" id="UP001372338">
    <property type="component" value="Unassembled WGS sequence"/>
</dbReference>
<feature type="compositionally biased region" description="Basic and acidic residues" evidence="1">
    <location>
        <begin position="184"/>
        <end position="202"/>
    </location>
</feature>
<keyword evidence="3" id="KW-1185">Reference proteome</keyword>
<name>A0AAN9PA13_CROPI</name>
<reference evidence="2 3" key="1">
    <citation type="submission" date="2024-01" db="EMBL/GenBank/DDBJ databases">
        <title>The genomes of 5 underutilized Papilionoideae crops provide insights into root nodulation and disease resistanc.</title>
        <authorList>
            <person name="Yuan L."/>
        </authorList>
    </citation>
    <scope>NUCLEOTIDE SEQUENCE [LARGE SCALE GENOMIC DNA]</scope>
    <source>
        <strain evidence="2">ZHUSHIDOU_FW_LH</strain>
        <tissue evidence="2">Leaf</tissue>
    </source>
</reference>
<feature type="compositionally biased region" description="Basic and acidic residues" evidence="1">
    <location>
        <begin position="269"/>
        <end position="282"/>
    </location>
</feature>
<gene>
    <name evidence="2" type="ORF">RIF29_05913</name>
</gene>
<evidence type="ECO:0000313" key="3">
    <source>
        <dbReference type="Proteomes" id="UP001372338"/>
    </source>
</evidence>
<evidence type="ECO:0000313" key="2">
    <source>
        <dbReference type="EMBL" id="KAK7291050.1"/>
    </source>
</evidence>
<feature type="region of interest" description="Disordered" evidence="1">
    <location>
        <begin position="89"/>
        <end position="232"/>
    </location>
</feature>
<organism evidence="2 3">
    <name type="scientific">Crotalaria pallida</name>
    <name type="common">Smooth rattlebox</name>
    <name type="synonym">Crotalaria striata</name>
    <dbReference type="NCBI Taxonomy" id="3830"/>
    <lineage>
        <taxon>Eukaryota</taxon>
        <taxon>Viridiplantae</taxon>
        <taxon>Streptophyta</taxon>
        <taxon>Embryophyta</taxon>
        <taxon>Tracheophyta</taxon>
        <taxon>Spermatophyta</taxon>
        <taxon>Magnoliopsida</taxon>
        <taxon>eudicotyledons</taxon>
        <taxon>Gunneridae</taxon>
        <taxon>Pentapetalae</taxon>
        <taxon>rosids</taxon>
        <taxon>fabids</taxon>
        <taxon>Fabales</taxon>
        <taxon>Fabaceae</taxon>
        <taxon>Papilionoideae</taxon>
        <taxon>50 kb inversion clade</taxon>
        <taxon>genistoids sensu lato</taxon>
        <taxon>core genistoids</taxon>
        <taxon>Crotalarieae</taxon>
        <taxon>Crotalaria</taxon>
    </lineage>
</organism>
<sequence length="444" mass="51033">MEDENVNTKKHPSLPPNYVTIFDLKQRWFQQKQLEKEEAQREERQRRDREEAEARRKEREQQKERAEEERREPVVVIRTMFTDGTHRYVKKIEYRRALPGTDSGSNSRRIERTSGGDGGNADLDGKGEELKEKKKMGRWEKRNLKVMEKKEKEATSSEVKKSAIESELNEEKEVVKGNPNVEEEEKRKNETIEKSESKKSTIESELNEDEVKNAKGNPNLEEKTKNVDSKVEEAEEKIGGLYVKSRDGNQSWRIRRVNEGRGNQQWRRGNFEGKKSAIDAKKNATNFDAKKSAIQRKTLRSADENVGGKKESGELGNSDKAKKSAIENELDEGMKVDSAVGEIGEKFGGLSVKPGNGNRSWGWRFKRLDEGFGQYGHQSQRRGNNEYYFSGRRHGFPRHDGFRGLRHGFPRHDGFGDRNDEENKMVWVKKIGNSNGSVGGEIES</sequence>
<feature type="region of interest" description="Disordered" evidence="1">
    <location>
        <begin position="254"/>
        <end position="329"/>
    </location>
</feature>
<feature type="region of interest" description="Disordered" evidence="1">
    <location>
        <begin position="32"/>
        <end position="73"/>
    </location>
</feature>
<accession>A0AAN9PA13</accession>
<feature type="compositionally biased region" description="Basic and acidic residues" evidence="1">
    <location>
        <begin position="123"/>
        <end position="175"/>
    </location>
</feature>
<dbReference type="AlphaFoldDB" id="A0AAN9PA13"/>
<feature type="compositionally biased region" description="Basic and acidic residues" evidence="1">
    <location>
        <begin position="300"/>
        <end position="326"/>
    </location>
</feature>
<evidence type="ECO:0000256" key="1">
    <source>
        <dbReference type="SAM" id="MobiDB-lite"/>
    </source>
</evidence>
<dbReference type="EMBL" id="JAYWIO010000001">
    <property type="protein sequence ID" value="KAK7291050.1"/>
    <property type="molecule type" value="Genomic_DNA"/>
</dbReference>